<dbReference type="Proteomes" id="UP001108240">
    <property type="component" value="Unplaced"/>
</dbReference>
<keyword evidence="3" id="KW-0964">Secreted</keyword>
<dbReference type="Pfam" id="PF00167">
    <property type="entry name" value="FGF"/>
    <property type="match status" value="1"/>
</dbReference>
<organism evidence="4 5">
    <name type="scientific">Cyprinus carpio carpio</name>
    <dbReference type="NCBI Taxonomy" id="630221"/>
    <lineage>
        <taxon>Eukaryota</taxon>
        <taxon>Metazoa</taxon>
        <taxon>Chordata</taxon>
        <taxon>Craniata</taxon>
        <taxon>Vertebrata</taxon>
        <taxon>Euteleostomi</taxon>
        <taxon>Actinopterygii</taxon>
        <taxon>Neopterygii</taxon>
        <taxon>Teleostei</taxon>
        <taxon>Ostariophysi</taxon>
        <taxon>Cypriniformes</taxon>
        <taxon>Cyprinidae</taxon>
        <taxon>Cyprininae</taxon>
        <taxon>Cyprinus</taxon>
    </lineage>
</organism>
<accession>A0A9J8DEA8</accession>
<dbReference type="SUPFAM" id="SSF50353">
    <property type="entry name" value="Cytokine"/>
    <property type="match status" value="1"/>
</dbReference>
<dbReference type="GO" id="GO:0005576">
    <property type="term" value="C:extracellular region"/>
    <property type="evidence" value="ECO:0007669"/>
    <property type="project" value="UniProtKB-SubCell"/>
</dbReference>
<evidence type="ECO:0000256" key="3">
    <source>
        <dbReference type="ARBA" id="ARBA00022525"/>
    </source>
</evidence>
<sequence length="97" mass="10942">MNNRGRLYGTVGVRNRVAFHSACICDEAVHPRKSSACVRATFKDECKFKETLLPNNYNAYVSSVYKGFYVALTKHGRVKRGNKATTAMTVTHFLPRI</sequence>
<dbReference type="GeneTree" id="ENSGT00940000157821"/>
<comment type="subcellular location">
    <subcellularLocation>
        <location evidence="1">Secreted</location>
    </subcellularLocation>
</comment>
<dbReference type="InterPro" id="IPR008996">
    <property type="entry name" value="IL1/FGF"/>
</dbReference>
<dbReference type="PANTHER" id="PTHR11486">
    <property type="entry name" value="FIBROBLAST GROWTH FACTOR"/>
    <property type="match status" value="1"/>
</dbReference>
<evidence type="ECO:0000313" key="5">
    <source>
        <dbReference type="Proteomes" id="UP001108240"/>
    </source>
</evidence>
<evidence type="ECO:0000313" key="4">
    <source>
        <dbReference type="Ensembl" id="ENSCCRP00000179978.1"/>
    </source>
</evidence>
<keyword evidence="5" id="KW-1185">Reference proteome</keyword>
<dbReference type="InterPro" id="IPR002209">
    <property type="entry name" value="Fibroblast_GF_fam"/>
</dbReference>
<dbReference type="GO" id="GO:0008083">
    <property type="term" value="F:growth factor activity"/>
    <property type="evidence" value="ECO:0007669"/>
    <property type="project" value="InterPro"/>
</dbReference>
<name>A0A9J8DEA8_CYPCA</name>
<dbReference type="AlphaFoldDB" id="A0A9J8DEA8"/>
<dbReference type="Gene3D" id="2.80.10.50">
    <property type="match status" value="1"/>
</dbReference>
<reference evidence="4" key="1">
    <citation type="submission" date="2025-08" db="UniProtKB">
        <authorList>
            <consortium name="Ensembl"/>
        </authorList>
    </citation>
    <scope>IDENTIFICATION</scope>
</reference>
<comment type="similarity">
    <text evidence="2">Belongs to the heparin-binding growth factors family.</text>
</comment>
<proteinExistence type="inferred from homology"/>
<reference evidence="4" key="2">
    <citation type="submission" date="2025-09" db="UniProtKB">
        <authorList>
            <consortium name="Ensembl"/>
        </authorList>
    </citation>
    <scope>IDENTIFICATION</scope>
</reference>
<dbReference type="PRINTS" id="PR00262">
    <property type="entry name" value="IL1HBGF"/>
</dbReference>
<dbReference type="Ensembl" id="ENSCCRT00000114364.1">
    <property type="protein sequence ID" value="ENSCCRP00000179978.1"/>
    <property type="gene ID" value="ENSCCRG00000062898.1"/>
</dbReference>
<evidence type="ECO:0000256" key="1">
    <source>
        <dbReference type="ARBA" id="ARBA00004613"/>
    </source>
</evidence>
<protein>
    <submittedName>
        <fullName evidence="4">Fibroblast growth factor 6b</fullName>
    </submittedName>
</protein>
<evidence type="ECO:0000256" key="2">
    <source>
        <dbReference type="ARBA" id="ARBA00007936"/>
    </source>
</evidence>
<dbReference type="SMART" id="SM00442">
    <property type="entry name" value="FGF"/>
    <property type="match status" value="1"/>
</dbReference>